<dbReference type="SUPFAM" id="SSF56507">
    <property type="entry name" value="Methionine synthase activation domain-like"/>
    <property type="match status" value="1"/>
</dbReference>
<dbReference type="RefSeq" id="WP_260978754.1">
    <property type="nucleotide sequence ID" value="NZ_JAODBU010000007.1"/>
</dbReference>
<dbReference type="InterPro" id="IPR017342">
    <property type="entry name" value="S-AdoMet-dep_Met_synth_prd"/>
</dbReference>
<protein>
    <submittedName>
        <fullName evidence="1">Methionine synthase</fullName>
    </submittedName>
</protein>
<proteinExistence type="predicted"/>
<dbReference type="InterPro" id="IPR037010">
    <property type="entry name" value="VitB12-dep_Met_synth_activ_sf"/>
</dbReference>
<gene>
    <name evidence="1" type="ORF">N5B56_08650</name>
</gene>
<evidence type="ECO:0000313" key="2">
    <source>
        <dbReference type="Proteomes" id="UP001431199"/>
    </source>
</evidence>
<dbReference type="PIRSF" id="PIRSF037984">
    <property type="entry name" value="Met_synth_TM0269_prd"/>
    <property type="match status" value="1"/>
</dbReference>
<keyword evidence="2" id="KW-1185">Reference proteome</keyword>
<accession>A0ABT2M0V8</accession>
<dbReference type="EMBL" id="JAODBU010000007">
    <property type="protein sequence ID" value="MCT7399149.1"/>
    <property type="molecule type" value="Genomic_DNA"/>
</dbReference>
<sequence>MRDKDIILDYVNVNEALRYLGYGDNKPDNNTKKILDICSEELLKVIQPKYVYRVFDLNEDYSIDGVDFELKGEAIKNHLKGCEKIAMMCVTLSSGVDSLIRRKQIGDMAQAAIIDSMASAAVEQVCDKVEEIIKKEFPHYEYTWRFGVGYDDFPLELQQQFLNVVNASKQIGVCVNDSFMLTPTKSVTCIIGMGHNLNTSSKKSCDNCSFREKCQYRKAGKNCGR</sequence>
<reference evidence="1" key="1">
    <citation type="submission" date="2022-09" db="EMBL/GenBank/DDBJ databases">
        <title>Eubacterium sp. LFL-14 isolated from human feces.</title>
        <authorList>
            <person name="Liu F."/>
        </authorList>
    </citation>
    <scope>NUCLEOTIDE SEQUENCE</scope>
    <source>
        <strain evidence="1">LFL-14</strain>
    </source>
</reference>
<dbReference type="Proteomes" id="UP001431199">
    <property type="component" value="Unassembled WGS sequence"/>
</dbReference>
<dbReference type="Gene3D" id="3.40.109.40">
    <property type="match status" value="1"/>
</dbReference>
<name>A0ABT2M0V8_9FIRM</name>
<evidence type="ECO:0000313" key="1">
    <source>
        <dbReference type="EMBL" id="MCT7399149.1"/>
    </source>
</evidence>
<organism evidence="1 2">
    <name type="scientific">Eubacterium album</name>
    <dbReference type="NCBI Taxonomy" id="2978477"/>
    <lineage>
        <taxon>Bacteria</taxon>
        <taxon>Bacillati</taxon>
        <taxon>Bacillota</taxon>
        <taxon>Clostridia</taxon>
        <taxon>Eubacteriales</taxon>
        <taxon>Eubacteriaceae</taxon>
        <taxon>Eubacterium</taxon>
    </lineage>
</organism>
<comment type="caution">
    <text evidence="1">The sequence shown here is derived from an EMBL/GenBank/DDBJ whole genome shotgun (WGS) entry which is preliminary data.</text>
</comment>